<dbReference type="EMBL" id="CAJJDO010000134">
    <property type="protein sequence ID" value="CAD8203444.1"/>
    <property type="molecule type" value="Genomic_DNA"/>
</dbReference>
<protein>
    <submittedName>
        <fullName evidence="1">Uncharacterized protein</fullName>
    </submittedName>
</protein>
<keyword evidence="2" id="KW-1185">Reference proteome</keyword>
<comment type="caution">
    <text evidence="1">The sequence shown here is derived from an EMBL/GenBank/DDBJ whole genome shotgun (WGS) entry which is preliminary data.</text>
</comment>
<organism evidence="1 2">
    <name type="scientific">Paramecium pentaurelia</name>
    <dbReference type="NCBI Taxonomy" id="43138"/>
    <lineage>
        <taxon>Eukaryota</taxon>
        <taxon>Sar</taxon>
        <taxon>Alveolata</taxon>
        <taxon>Ciliophora</taxon>
        <taxon>Intramacronucleata</taxon>
        <taxon>Oligohymenophorea</taxon>
        <taxon>Peniculida</taxon>
        <taxon>Parameciidae</taxon>
        <taxon>Paramecium</taxon>
    </lineage>
</organism>
<dbReference type="Proteomes" id="UP000689195">
    <property type="component" value="Unassembled WGS sequence"/>
</dbReference>
<accession>A0A8S1XSR4</accession>
<evidence type="ECO:0000313" key="2">
    <source>
        <dbReference type="Proteomes" id="UP000689195"/>
    </source>
</evidence>
<name>A0A8S1XSR4_9CILI</name>
<evidence type="ECO:0000313" key="1">
    <source>
        <dbReference type="EMBL" id="CAD8203444.1"/>
    </source>
</evidence>
<dbReference type="AlphaFoldDB" id="A0A8S1XSR4"/>
<sequence>MIKTFFFEQIFRDFNLSKDDGTALFWNINKINQTVIESLAPLDLKKLHEIFLLFVIMEYFTKLNWMKCSSSRF</sequence>
<gene>
    <name evidence="1" type="ORF">PPENT_87.1.T1340002</name>
</gene>
<reference evidence="1" key="1">
    <citation type="submission" date="2021-01" db="EMBL/GenBank/DDBJ databases">
        <authorList>
            <consortium name="Genoscope - CEA"/>
            <person name="William W."/>
        </authorList>
    </citation>
    <scope>NUCLEOTIDE SEQUENCE</scope>
</reference>
<proteinExistence type="predicted"/>